<feature type="compositionally biased region" description="Polar residues" evidence="1">
    <location>
        <begin position="419"/>
        <end position="428"/>
    </location>
</feature>
<dbReference type="PANTHER" id="PTHR10410">
    <property type="entry name" value="EUKARYOTIC TRANSLATION INITIATION FACTOR 3 -RELATED"/>
    <property type="match status" value="1"/>
</dbReference>
<proteinExistence type="predicted"/>
<feature type="compositionally biased region" description="Basic and acidic residues" evidence="1">
    <location>
        <begin position="249"/>
        <end position="268"/>
    </location>
</feature>
<dbReference type="Proteomes" id="UP000092462">
    <property type="component" value="Unassembled WGS sequence"/>
</dbReference>
<feature type="compositionally biased region" description="Basic and acidic residues" evidence="1">
    <location>
        <begin position="288"/>
        <end position="305"/>
    </location>
</feature>
<dbReference type="EMBL" id="AJVK01006689">
    <property type="status" value="NOT_ANNOTATED_CDS"/>
    <property type="molecule type" value="Genomic_DNA"/>
</dbReference>
<dbReference type="AlphaFoldDB" id="A0A1B0DLI7"/>
<dbReference type="SUPFAM" id="SSF102712">
    <property type="entry name" value="JAB1/MPN domain"/>
    <property type="match status" value="1"/>
</dbReference>
<dbReference type="GO" id="GO:0008237">
    <property type="term" value="F:metallopeptidase activity"/>
    <property type="evidence" value="ECO:0007669"/>
    <property type="project" value="InterPro"/>
</dbReference>
<reference evidence="2" key="1">
    <citation type="submission" date="2022-08" db="UniProtKB">
        <authorList>
            <consortium name="EnsemblMetazoa"/>
        </authorList>
    </citation>
    <scope>IDENTIFICATION</scope>
    <source>
        <strain evidence="2">Israel</strain>
    </source>
</reference>
<dbReference type="InterPro" id="IPR000555">
    <property type="entry name" value="JAMM/MPN+_dom"/>
</dbReference>
<dbReference type="VEuPathDB" id="VectorBase:PPAPM1_010054"/>
<feature type="region of interest" description="Disordered" evidence="1">
    <location>
        <begin position="346"/>
        <end position="455"/>
    </location>
</feature>
<keyword evidence="3" id="KW-1185">Reference proteome</keyword>
<feature type="compositionally biased region" description="Low complexity" evidence="1">
    <location>
        <begin position="566"/>
        <end position="593"/>
    </location>
</feature>
<evidence type="ECO:0000256" key="1">
    <source>
        <dbReference type="SAM" id="MobiDB-lite"/>
    </source>
</evidence>
<evidence type="ECO:0000313" key="3">
    <source>
        <dbReference type="Proteomes" id="UP000092462"/>
    </source>
</evidence>
<feature type="region of interest" description="Disordered" evidence="1">
    <location>
        <begin position="249"/>
        <end position="307"/>
    </location>
</feature>
<dbReference type="PROSITE" id="PS50249">
    <property type="entry name" value="MPN"/>
    <property type="match status" value="1"/>
</dbReference>
<feature type="region of interest" description="Disordered" evidence="1">
    <location>
        <begin position="553"/>
        <end position="599"/>
    </location>
</feature>
<sequence>DGNTLVEVSSFSTLGRPQPFLVSVATSAVLLLDFHCHLTGREVCGYLGGSWDAQAQRLSITHTFPCRNSRHDREKAGDVEVGIQKAMLEKKVSLVGWYHSHPKCGPHPTLRDYNPTMESSIVMYWVIPPPENKPSEYGRPMQMSYSVVQDEELGEEVKGEMVQCIEYYKQFDNELIRFGEVYRDDVTYIEKMKVTLYPKFARKQDNREFWNWVRRQVGLEDEEEFTVPKTVIDQMLEKHQEMLRNEQLRREAEAKAKDDSGIDKNHEDADGERDDGGQQQQMGQNATDKTELDAKGGESKAEDKQTPLLSQISSLQEQLALPSGLNMNPSALATTLVIPHVVSNSNMSSNASSATNTNSSPRDSPITIPSSSASPAKFEIPIRASPSPAKSDASSSRTRNSPAQSPAKFNVNDVLRNSPCRTPNNQQVPPVPAASASSTRHDNPPQGTSSLKYDGGSPAAAAANMNELFAASLAQLAKTLPPGLLTNDYAALFQNTPAKMANDYYSMAAAAAAAATLGNGKGSGSSRSNSNLKDLMQQFNKNDLSYMMQSQYNPMLGMTPPRQDTKAASAASTTSSRSNSKSSRSSSSSARTSKYMDSQ</sequence>
<feature type="compositionally biased region" description="Low complexity" evidence="1">
    <location>
        <begin position="384"/>
        <end position="396"/>
    </location>
</feature>
<dbReference type="VEuPathDB" id="VectorBase:PPAI009227"/>
<accession>A0A1B0DLI7</accession>
<evidence type="ECO:0000313" key="2">
    <source>
        <dbReference type="EnsemblMetazoa" id="PPAI009227-PA"/>
    </source>
</evidence>
<name>A0A1B0DLI7_PHLPP</name>
<dbReference type="InterPro" id="IPR037518">
    <property type="entry name" value="MPN"/>
</dbReference>
<feature type="compositionally biased region" description="Low complexity" evidence="1">
    <location>
        <begin position="346"/>
        <end position="376"/>
    </location>
</feature>
<dbReference type="InterPro" id="IPR050242">
    <property type="entry name" value="JAMM_MPN+_peptidase_M67A"/>
</dbReference>
<dbReference type="Gene3D" id="3.40.140.10">
    <property type="entry name" value="Cytidine Deaminase, domain 2"/>
    <property type="match status" value="1"/>
</dbReference>
<dbReference type="EnsemblMetazoa" id="PPAI009227-RA">
    <property type="protein sequence ID" value="PPAI009227-PA"/>
    <property type="gene ID" value="PPAI009227"/>
</dbReference>
<protein>
    <submittedName>
        <fullName evidence="2">Uncharacterized protein</fullName>
    </submittedName>
</protein>
<organism evidence="2 3">
    <name type="scientific">Phlebotomus papatasi</name>
    <name type="common">Sandfly</name>
    <dbReference type="NCBI Taxonomy" id="29031"/>
    <lineage>
        <taxon>Eukaryota</taxon>
        <taxon>Metazoa</taxon>
        <taxon>Ecdysozoa</taxon>
        <taxon>Arthropoda</taxon>
        <taxon>Hexapoda</taxon>
        <taxon>Insecta</taxon>
        <taxon>Pterygota</taxon>
        <taxon>Neoptera</taxon>
        <taxon>Endopterygota</taxon>
        <taxon>Diptera</taxon>
        <taxon>Nematocera</taxon>
        <taxon>Psychodoidea</taxon>
        <taxon>Psychodidae</taxon>
        <taxon>Phlebotomus</taxon>
        <taxon>Phlebotomus</taxon>
    </lineage>
</organism>
<dbReference type="EMBL" id="AJVK01006690">
    <property type="status" value="NOT_ANNOTATED_CDS"/>
    <property type="molecule type" value="Genomic_DNA"/>
</dbReference>
<dbReference type="Pfam" id="PF01398">
    <property type="entry name" value="JAB"/>
    <property type="match status" value="1"/>
</dbReference>